<proteinExistence type="predicted"/>
<dbReference type="Proteomes" id="UP000285776">
    <property type="component" value="Unassembled WGS sequence"/>
</dbReference>
<gene>
    <name evidence="2" type="ORF">DWV53_10210</name>
</gene>
<dbReference type="AlphaFoldDB" id="A0AA92W9P7"/>
<evidence type="ECO:0000259" key="1">
    <source>
        <dbReference type="Pfam" id="PF00535"/>
    </source>
</evidence>
<dbReference type="CDD" id="cd00761">
    <property type="entry name" value="Glyco_tranf_GTA_type"/>
    <property type="match status" value="1"/>
</dbReference>
<organism evidence="2 3">
    <name type="scientific">Segatella copri</name>
    <dbReference type="NCBI Taxonomy" id="165179"/>
    <lineage>
        <taxon>Bacteria</taxon>
        <taxon>Pseudomonadati</taxon>
        <taxon>Bacteroidota</taxon>
        <taxon>Bacteroidia</taxon>
        <taxon>Bacteroidales</taxon>
        <taxon>Prevotellaceae</taxon>
        <taxon>Segatella</taxon>
    </lineage>
</organism>
<evidence type="ECO:0000313" key="3">
    <source>
        <dbReference type="Proteomes" id="UP000285776"/>
    </source>
</evidence>
<protein>
    <submittedName>
        <fullName evidence="2">Glycosyltransferase family 2 protein</fullName>
    </submittedName>
</protein>
<sequence>MISVIIPLYNKEKQIAKTLQTVLNQTYQNFEIVIVNDGSTDRSVDEVKKFLNSRIRLINQKNGGVSAARNRGIKEAKGEYLAFLDADDIWQNNYLQTQIDLICKYPFCGVWATDYLYRRPSGKEVNTIINNLRFEGEDGLVDNYFSVASTSSPPLWTSAIVLRKSIIQQIGGFPVGLPLGEDLLTWAKMALCSQIAYSKKALAVYCIRDTHSFDQRPMKRISKEDPVGVELQKIYSQNKTVEGLRCYLSSWHKMRAFDAMRNCQRLLAWKESFKALKYNLKNFKIYAIIFLSVLPESLMHLCLKLKK</sequence>
<dbReference type="Gene3D" id="3.90.550.10">
    <property type="entry name" value="Spore Coat Polysaccharide Biosynthesis Protein SpsA, Chain A"/>
    <property type="match status" value="1"/>
</dbReference>
<name>A0AA92W9P7_9BACT</name>
<accession>A0AA92W9P7</accession>
<dbReference type="Pfam" id="PF00535">
    <property type="entry name" value="Glycos_transf_2"/>
    <property type="match status" value="1"/>
</dbReference>
<dbReference type="SUPFAM" id="SSF53448">
    <property type="entry name" value="Nucleotide-diphospho-sugar transferases"/>
    <property type="match status" value="1"/>
</dbReference>
<dbReference type="EMBL" id="QSAV01000032">
    <property type="protein sequence ID" value="RGW77861.1"/>
    <property type="molecule type" value="Genomic_DNA"/>
</dbReference>
<feature type="domain" description="Glycosyltransferase 2-like" evidence="1">
    <location>
        <begin position="3"/>
        <end position="122"/>
    </location>
</feature>
<dbReference type="PANTHER" id="PTHR22916:SF3">
    <property type="entry name" value="UDP-GLCNAC:BETAGAL BETA-1,3-N-ACETYLGLUCOSAMINYLTRANSFERASE-LIKE PROTEIN 1"/>
    <property type="match status" value="1"/>
</dbReference>
<dbReference type="InterPro" id="IPR029044">
    <property type="entry name" value="Nucleotide-diphossugar_trans"/>
</dbReference>
<evidence type="ECO:0000313" key="2">
    <source>
        <dbReference type="EMBL" id="RGW77861.1"/>
    </source>
</evidence>
<dbReference type="GO" id="GO:0016758">
    <property type="term" value="F:hexosyltransferase activity"/>
    <property type="evidence" value="ECO:0007669"/>
    <property type="project" value="UniProtKB-ARBA"/>
</dbReference>
<dbReference type="InterPro" id="IPR001173">
    <property type="entry name" value="Glyco_trans_2-like"/>
</dbReference>
<dbReference type="PANTHER" id="PTHR22916">
    <property type="entry name" value="GLYCOSYLTRANSFERASE"/>
    <property type="match status" value="1"/>
</dbReference>
<comment type="caution">
    <text evidence="2">The sequence shown here is derived from an EMBL/GenBank/DDBJ whole genome shotgun (WGS) entry which is preliminary data.</text>
</comment>
<dbReference type="RefSeq" id="WP_118153445.1">
    <property type="nucleotide sequence ID" value="NZ_QSAV01000032.1"/>
</dbReference>
<reference evidence="2 3" key="1">
    <citation type="submission" date="2018-08" db="EMBL/GenBank/DDBJ databases">
        <title>A genome reference for cultivated species of the human gut microbiota.</title>
        <authorList>
            <person name="Zou Y."/>
            <person name="Xue W."/>
            <person name="Luo G."/>
        </authorList>
    </citation>
    <scope>NUCLEOTIDE SEQUENCE [LARGE SCALE GENOMIC DNA]</scope>
    <source>
        <strain evidence="2 3">AF10-17</strain>
    </source>
</reference>